<dbReference type="SMART" id="SM00849">
    <property type="entry name" value="Lactamase_B"/>
    <property type="match status" value="1"/>
</dbReference>
<feature type="domain" description="Metallo-beta-lactamase" evidence="1">
    <location>
        <begin position="55"/>
        <end position="270"/>
    </location>
</feature>
<dbReference type="AlphaFoldDB" id="A0A231H1M3"/>
<protein>
    <recommendedName>
        <fullName evidence="1">Metallo-beta-lactamase domain-containing protein</fullName>
    </recommendedName>
</protein>
<dbReference type="Gene3D" id="3.60.15.10">
    <property type="entry name" value="Ribonuclease Z/Hydroxyacylglutathione hydrolase-like"/>
    <property type="match status" value="1"/>
</dbReference>
<dbReference type="InterPro" id="IPR036866">
    <property type="entry name" value="RibonucZ/Hydroxyglut_hydro"/>
</dbReference>
<reference evidence="2 3" key="1">
    <citation type="submission" date="2017-07" db="EMBL/GenBank/DDBJ databases">
        <title>First draft Genome Sequence of Nocardia cerradoensis isolated from human infection.</title>
        <authorList>
            <person name="Carrasco G."/>
        </authorList>
    </citation>
    <scope>NUCLEOTIDE SEQUENCE [LARGE SCALE GENOMIC DNA]</scope>
    <source>
        <strain evidence="2 3">CNM20130759</strain>
    </source>
</reference>
<comment type="caution">
    <text evidence="2">The sequence shown here is derived from an EMBL/GenBank/DDBJ whole genome shotgun (WGS) entry which is preliminary data.</text>
</comment>
<sequence length="320" mass="34982">MSTLSTVLDPLRHTAGYARYFLNKSARDRADAQALRELEARPLTLPAGLEIEWLGTAGYRMTYEGVTLLVDPFLTRVPLSTVVRRRTALPDPASIDRFLPALEDVAGIVVGHGHWDHALDAPELARRFGCAVYGSRSVRNLMELHGLGARGVEVEPYRRYELGPFTVTFVPSVHSKIPFGTRIPSPGDTSCESLAALAPMAYGCGQTWGIHIAVAGVEIYHQGSADLVDEAIRHRDVDIFLAGVAGRSVTPDYWRRILTRLRPTTVVPMHYDDFLRPLDAPMGFTVDIALASVPDEIGAVSRAIDVVALPLLSPRAPGVR</sequence>
<dbReference type="InterPro" id="IPR001279">
    <property type="entry name" value="Metallo-B-lactamas"/>
</dbReference>
<gene>
    <name evidence="2" type="ORF">B7C42_05054</name>
</gene>
<proteinExistence type="predicted"/>
<evidence type="ECO:0000313" key="3">
    <source>
        <dbReference type="Proteomes" id="UP000215506"/>
    </source>
</evidence>
<dbReference type="Pfam" id="PF13483">
    <property type="entry name" value="Lactamase_B_3"/>
    <property type="match status" value="1"/>
</dbReference>
<name>A0A231H1M3_9NOCA</name>
<evidence type="ECO:0000313" key="2">
    <source>
        <dbReference type="EMBL" id="OXR42717.1"/>
    </source>
</evidence>
<keyword evidence="3" id="KW-1185">Reference proteome</keyword>
<accession>A0A231H1M3</accession>
<dbReference type="InterPro" id="IPR050114">
    <property type="entry name" value="UPF0173_UPF0282_UlaG_hydrolase"/>
</dbReference>
<dbReference type="SUPFAM" id="SSF56281">
    <property type="entry name" value="Metallo-hydrolase/oxidoreductase"/>
    <property type="match status" value="1"/>
</dbReference>
<dbReference type="RefSeq" id="WP_223273642.1">
    <property type="nucleotide sequence ID" value="NZ_NGAF01000012.1"/>
</dbReference>
<dbReference type="PANTHER" id="PTHR43546:SF3">
    <property type="entry name" value="UPF0173 METAL-DEPENDENT HYDROLASE MJ1163"/>
    <property type="match status" value="1"/>
</dbReference>
<evidence type="ECO:0000259" key="1">
    <source>
        <dbReference type="SMART" id="SM00849"/>
    </source>
</evidence>
<dbReference type="PANTHER" id="PTHR43546">
    <property type="entry name" value="UPF0173 METAL-DEPENDENT HYDROLASE MJ1163-RELATED"/>
    <property type="match status" value="1"/>
</dbReference>
<organism evidence="2 3">
    <name type="scientific">Nocardia cerradoensis</name>
    <dbReference type="NCBI Taxonomy" id="85688"/>
    <lineage>
        <taxon>Bacteria</taxon>
        <taxon>Bacillati</taxon>
        <taxon>Actinomycetota</taxon>
        <taxon>Actinomycetes</taxon>
        <taxon>Mycobacteriales</taxon>
        <taxon>Nocardiaceae</taxon>
        <taxon>Nocardia</taxon>
    </lineage>
</organism>
<dbReference type="EMBL" id="NGAF01000012">
    <property type="protein sequence ID" value="OXR42717.1"/>
    <property type="molecule type" value="Genomic_DNA"/>
</dbReference>
<dbReference type="Proteomes" id="UP000215506">
    <property type="component" value="Unassembled WGS sequence"/>
</dbReference>